<reference evidence="1 2" key="1">
    <citation type="submission" date="2014-04" db="EMBL/GenBank/DDBJ databases">
        <title>Evolutionary Origins and Diversification of the Mycorrhizal Mutualists.</title>
        <authorList>
            <consortium name="DOE Joint Genome Institute"/>
            <consortium name="Mycorrhizal Genomics Consortium"/>
            <person name="Kohler A."/>
            <person name="Kuo A."/>
            <person name="Nagy L.G."/>
            <person name="Floudas D."/>
            <person name="Copeland A."/>
            <person name="Barry K.W."/>
            <person name="Cichocki N."/>
            <person name="Veneault-Fourrey C."/>
            <person name="LaButti K."/>
            <person name="Lindquist E.A."/>
            <person name="Lipzen A."/>
            <person name="Lundell T."/>
            <person name="Morin E."/>
            <person name="Murat C."/>
            <person name="Riley R."/>
            <person name="Ohm R."/>
            <person name="Sun H."/>
            <person name="Tunlid A."/>
            <person name="Henrissat B."/>
            <person name="Grigoriev I.V."/>
            <person name="Hibbett D.S."/>
            <person name="Martin F."/>
        </authorList>
    </citation>
    <scope>NUCLEOTIDE SEQUENCE [LARGE SCALE GENOMIC DNA]</scope>
    <source>
        <strain evidence="1 2">Koide BX008</strain>
    </source>
</reference>
<keyword evidence="2" id="KW-1185">Reference proteome</keyword>
<protein>
    <submittedName>
        <fullName evidence="1">Uncharacterized protein</fullName>
    </submittedName>
</protein>
<evidence type="ECO:0000313" key="2">
    <source>
        <dbReference type="Proteomes" id="UP000054549"/>
    </source>
</evidence>
<evidence type="ECO:0000313" key="1">
    <source>
        <dbReference type="EMBL" id="KIL57890.1"/>
    </source>
</evidence>
<dbReference type="AlphaFoldDB" id="A0A0C2S596"/>
<dbReference type="InParanoid" id="A0A0C2S596"/>
<gene>
    <name evidence="1" type="ORF">M378DRAFT_200677</name>
</gene>
<proteinExistence type="predicted"/>
<dbReference type="HOGENOM" id="CLU_1874916_0_0_1"/>
<dbReference type="EMBL" id="KN818354">
    <property type="protein sequence ID" value="KIL57890.1"/>
    <property type="molecule type" value="Genomic_DNA"/>
</dbReference>
<name>A0A0C2S596_AMAMK</name>
<organism evidence="1 2">
    <name type="scientific">Amanita muscaria (strain Koide BX008)</name>
    <dbReference type="NCBI Taxonomy" id="946122"/>
    <lineage>
        <taxon>Eukaryota</taxon>
        <taxon>Fungi</taxon>
        <taxon>Dikarya</taxon>
        <taxon>Basidiomycota</taxon>
        <taxon>Agaricomycotina</taxon>
        <taxon>Agaricomycetes</taxon>
        <taxon>Agaricomycetidae</taxon>
        <taxon>Agaricales</taxon>
        <taxon>Pluteineae</taxon>
        <taxon>Amanitaceae</taxon>
        <taxon>Amanita</taxon>
    </lineage>
</organism>
<dbReference type="Proteomes" id="UP000054549">
    <property type="component" value="Unassembled WGS sequence"/>
</dbReference>
<sequence length="136" mass="15483">MPPIVKPLGVEVTFSPRSPESSMSNVSNLHRNDSAPTQMVLLRFDYRPTGHQMPINVSETVFGTTLETVKYKSSSVRSEIQPHQYYSDLEPDEFGPGPRHRCFSTEVRPRLAAVRLILKRLFVPLRSKMSLTCICY</sequence>
<accession>A0A0C2S596</accession>